<evidence type="ECO:0000313" key="2">
    <source>
        <dbReference type="Proteomes" id="UP000325440"/>
    </source>
</evidence>
<evidence type="ECO:0000313" key="1">
    <source>
        <dbReference type="EMBL" id="VVC29821.1"/>
    </source>
</evidence>
<sequence length="130" mass="13897">MTLYPRALSFRFRRGYCAGAARGPAAPVRCARRPVRPRRLEMPTVGRDGVVKPAARHDGSARKQGRATVIGTIPVGRGNRRSPFRLAVSKTGGTVAANGNKTVIALALAAAEEDGKQLMCNKKKKKTEGS</sequence>
<dbReference type="Proteomes" id="UP000325440">
    <property type="component" value="Unassembled WGS sequence"/>
</dbReference>
<accession>A0A5E4MEF2</accession>
<dbReference type="AlphaFoldDB" id="A0A5E4MEF2"/>
<gene>
    <name evidence="1" type="ORF">CINCED_3A005612</name>
</gene>
<keyword evidence="2" id="KW-1185">Reference proteome</keyword>
<proteinExistence type="predicted"/>
<organism evidence="1 2">
    <name type="scientific">Cinara cedri</name>
    <dbReference type="NCBI Taxonomy" id="506608"/>
    <lineage>
        <taxon>Eukaryota</taxon>
        <taxon>Metazoa</taxon>
        <taxon>Ecdysozoa</taxon>
        <taxon>Arthropoda</taxon>
        <taxon>Hexapoda</taxon>
        <taxon>Insecta</taxon>
        <taxon>Pterygota</taxon>
        <taxon>Neoptera</taxon>
        <taxon>Paraneoptera</taxon>
        <taxon>Hemiptera</taxon>
        <taxon>Sternorrhyncha</taxon>
        <taxon>Aphidomorpha</taxon>
        <taxon>Aphidoidea</taxon>
        <taxon>Aphididae</taxon>
        <taxon>Lachninae</taxon>
        <taxon>Cinara</taxon>
    </lineage>
</organism>
<name>A0A5E4MEF2_9HEMI</name>
<protein>
    <submittedName>
        <fullName evidence="1">Uncharacterized protein</fullName>
    </submittedName>
</protein>
<dbReference type="EMBL" id="CABPRJ010000499">
    <property type="protein sequence ID" value="VVC29821.1"/>
    <property type="molecule type" value="Genomic_DNA"/>
</dbReference>
<reference evidence="1 2" key="1">
    <citation type="submission" date="2019-08" db="EMBL/GenBank/DDBJ databases">
        <authorList>
            <person name="Alioto T."/>
            <person name="Alioto T."/>
            <person name="Gomez Garrido J."/>
        </authorList>
    </citation>
    <scope>NUCLEOTIDE SEQUENCE [LARGE SCALE GENOMIC DNA]</scope>
</reference>